<dbReference type="AlphaFoldDB" id="A0A2M4DAT3"/>
<organism evidence="1">
    <name type="scientific">Anopheles darlingi</name>
    <name type="common">Mosquito</name>
    <dbReference type="NCBI Taxonomy" id="43151"/>
    <lineage>
        <taxon>Eukaryota</taxon>
        <taxon>Metazoa</taxon>
        <taxon>Ecdysozoa</taxon>
        <taxon>Arthropoda</taxon>
        <taxon>Hexapoda</taxon>
        <taxon>Insecta</taxon>
        <taxon>Pterygota</taxon>
        <taxon>Neoptera</taxon>
        <taxon>Endopterygota</taxon>
        <taxon>Diptera</taxon>
        <taxon>Nematocera</taxon>
        <taxon>Culicoidea</taxon>
        <taxon>Culicidae</taxon>
        <taxon>Anophelinae</taxon>
        <taxon>Anopheles</taxon>
    </lineage>
</organism>
<reference evidence="1" key="1">
    <citation type="submission" date="2018-01" db="EMBL/GenBank/DDBJ databases">
        <title>An insight into the sialome of Amazonian anophelines.</title>
        <authorList>
            <person name="Ribeiro J.M."/>
            <person name="Scarpassa V."/>
            <person name="Calvo E."/>
        </authorList>
    </citation>
    <scope>NUCLEOTIDE SEQUENCE</scope>
</reference>
<dbReference type="EMBL" id="GGFL01010516">
    <property type="protein sequence ID" value="MBW74694.1"/>
    <property type="molecule type" value="Transcribed_RNA"/>
</dbReference>
<protein>
    <submittedName>
        <fullName evidence="1">Putative secreted protein</fullName>
    </submittedName>
</protein>
<name>A0A2M4DAT3_ANODA</name>
<sequence length="76" mass="8473">MAKVYTISVLLYTLVQSACCFASYLSYIIAFHFALLFISDAISTFWKPGSRRDELYPVLSIIPTHSGQSLTTSTLC</sequence>
<accession>A0A2M4DAT3</accession>
<proteinExistence type="predicted"/>
<evidence type="ECO:0000313" key="1">
    <source>
        <dbReference type="EMBL" id="MBW74694.1"/>
    </source>
</evidence>